<evidence type="ECO:0000256" key="3">
    <source>
        <dbReference type="ARBA" id="ARBA00022723"/>
    </source>
</evidence>
<dbReference type="VEuPathDB" id="VectorBase:SCAU003414"/>
<organism evidence="17 18">
    <name type="scientific">Stomoxys calcitrans</name>
    <name type="common">Stable fly</name>
    <name type="synonym">Conops calcitrans</name>
    <dbReference type="NCBI Taxonomy" id="35570"/>
    <lineage>
        <taxon>Eukaryota</taxon>
        <taxon>Metazoa</taxon>
        <taxon>Ecdysozoa</taxon>
        <taxon>Arthropoda</taxon>
        <taxon>Hexapoda</taxon>
        <taxon>Insecta</taxon>
        <taxon>Pterygota</taxon>
        <taxon>Neoptera</taxon>
        <taxon>Endopterygota</taxon>
        <taxon>Diptera</taxon>
        <taxon>Brachycera</taxon>
        <taxon>Muscomorpha</taxon>
        <taxon>Muscoidea</taxon>
        <taxon>Muscidae</taxon>
        <taxon>Stomoxys</taxon>
    </lineage>
</organism>
<comment type="similarity">
    <text evidence="11">Belongs to the snail C2H2-type zinc-finger protein family.</text>
</comment>
<keyword evidence="4" id="KW-0677">Repeat</keyword>
<feature type="region of interest" description="Disordered" evidence="14">
    <location>
        <begin position="121"/>
        <end position="148"/>
    </location>
</feature>
<dbReference type="STRING" id="35570.A0A1I8NZB4"/>
<comment type="similarity">
    <text evidence="2">Belongs to the krueppel C2H2-type zinc-finger protein family.</text>
</comment>
<evidence type="ECO:0000256" key="8">
    <source>
        <dbReference type="ARBA" id="ARBA00023125"/>
    </source>
</evidence>
<dbReference type="SUPFAM" id="SSF57667">
    <property type="entry name" value="beta-beta-alpha zinc fingers"/>
    <property type="match status" value="4"/>
</dbReference>
<dbReference type="GO" id="GO:0000981">
    <property type="term" value="F:DNA-binding transcription factor activity, RNA polymerase II-specific"/>
    <property type="evidence" value="ECO:0007669"/>
    <property type="project" value="TreeGrafter"/>
</dbReference>
<evidence type="ECO:0000256" key="11">
    <source>
        <dbReference type="ARBA" id="ARBA00037948"/>
    </source>
</evidence>
<evidence type="ECO:0008006" key="19">
    <source>
        <dbReference type="Google" id="ProtNLM"/>
    </source>
</evidence>
<feature type="domain" description="C2H2-type" evidence="15">
    <location>
        <begin position="421"/>
        <end position="448"/>
    </location>
</feature>
<evidence type="ECO:0000256" key="2">
    <source>
        <dbReference type="ARBA" id="ARBA00006991"/>
    </source>
</evidence>
<dbReference type="Pfam" id="PF07776">
    <property type="entry name" value="zf-AD"/>
    <property type="match status" value="1"/>
</dbReference>
<dbReference type="GO" id="GO:0000978">
    <property type="term" value="F:RNA polymerase II cis-regulatory region sequence-specific DNA binding"/>
    <property type="evidence" value="ECO:0007669"/>
    <property type="project" value="TreeGrafter"/>
</dbReference>
<feature type="region of interest" description="Disordered" evidence="14">
    <location>
        <begin position="173"/>
        <end position="244"/>
    </location>
</feature>
<feature type="domain" description="C2H2-type" evidence="15">
    <location>
        <begin position="281"/>
        <end position="309"/>
    </location>
</feature>
<keyword evidence="5 12" id="KW-0863">Zinc-finger</keyword>
<evidence type="ECO:0000256" key="5">
    <source>
        <dbReference type="ARBA" id="ARBA00022771"/>
    </source>
</evidence>
<feature type="compositionally biased region" description="Basic and acidic residues" evidence="14">
    <location>
        <begin position="343"/>
        <end position="357"/>
    </location>
</feature>
<dbReference type="Gene3D" id="3.30.160.60">
    <property type="entry name" value="Classic Zinc Finger"/>
    <property type="match status" value="7"/>
</dbReference>
<proteinExistence type="inferred from homology"/>
<accession>A0A1I8NZB4</accession>
<feature type="domain" description="ZAD" evidence="16">
    <location>
        <begin position="9"/>
        <end position="90"/>
    </location>
</feature>
<feature type="binding site" evidence="13">
    <location>
        <position position="14"/>
    </location>
    <ligand>
        <name>Zn(2+)</name>
        <dbReference type="ChEBI" id="CHEBI:29105"/>
    </ligand>
</feature>
<feature type="domain" description="C2H2-type" evidence="15">
    <location>
        <begin position="365"/>
        <end position="392"/>
    </location>
</feature>
<dbReference type="GO" id="GO:0008270">
    <property type="term" value="F:zinc ion binding"/>
    <property type="evidence" value="ECO:0007669"/>
    <property type="project" value="UniProtKB-UniRule"/>
</dbReference>
<feature type="region of interest" description="Disordered" evidence="14">
    <location>
        <begin position="505"/>
        <end position="527"/>
    </location>
</feature>
<name>A0A1I8NZB4_STOCA</name>
<dbReference type="FunFam" id="3.30.160.60:FF:002343">
    <property type="entry name" value="Zinc finger protein 33A"/>
    <property type="match status" value="1"/>
</dbReference>
<dbReference type="SMART" id="SM00868">
    <property type="entry name" value="zf-AD"/>
    <property type="match status" value="1"/>
</dbReference>
<gene>
    <name evidence="17" type="primary">106088793</name>
</gene>
<dbReference type="KEGG" id="scac:106088793"/>
<feature type="compositionally biased region" description="Polar residues" evidence="14">
    <location>
        <begin position="213"/>
        <end position="223"/>
    </location>
</feature>
<feature type="domain" description="C2H2-type" evidence="15">
    <location>
        <begin position="393"/>
        <end position="420"/>
    </location>
</feature>
<keyword evidence="6 13" id="KW-0862">Zinc</keyword>
<evidence type="ECO:0000256" key="6">
    <source>
        <dbReference type="ARBA" id="ARBA00022833"/>
    </source>
</evidence>
<dbReference type="FunFam" id="3.30.160.60:FF:000688">
    <property type="entry name" value="zinc finger protein 197 isoform X1"/>
    <property type="match status" value="1"/>
</dbReference>
<protein>
    <recommendedName>
        <fullName evidence="19">Protein krueppel</fullName>
    </recommendedName>
</protein>
<dbReference type="Proteomes" id="UP000095300">
    <property type="component" value="Unassembled WGS sequence"/>
</dbReference>
<evidence type="ECO:0000256" key="14">
    <source>
        <dbReference type="SAM" id="MobiDB-lite"/>
    </source>
</evidence>
<keyword evidence="7" id="KW-0805">Transcription regulation</keyword>
<dbReference type="PROSITE" id="PS51915">
    <property type="entry name" value="ZAD"/>
    <property type="match status" value="1"/>
</dbReference>
<dbReference type="SUPFAM" id="SSF57716">
    <property type="entry name" value="Glucocorticoid receptor-like (DNA-binding domain)"/>
    <property type="match status" value="1"/>
</dbReference>
<feature type="region of interest" description="Disordered" evidence="14">
    <location>
        <begin position="336"/>
        <end position="357"/>
    </location>
</feature>
<dbReference type="AlphaFoldDB" id="A0A1I8NZB4"/>
<reference evidence="17" key="1">
    <citation type="submission" date="2020-05" db="UniProtKB">
        <authorList>
            <consortium name="EnsemblMetazoa"/>
        </authorList>
    </citation>
    <scope>IDENTIFICATION</scope>
    <source>
        <strain evidence="17">USDA</strain>
    </source>
</reference>
<feature type="domain" description="C2H2-type" evidence="15">
    <location>
        <begin position="320"/>
        <end position="348"/>
    </location>
</feature>
<sequence length="527" mass="60198">MDKQKNVYNKCRTCLNKNKGMHSLEKMAIEDSTRKISYAQLLREITNINLEDDRSFKMPQFICACCSRKLKSSHAFITQAKESNDKLLAMITTEIPPDKPPPLDCLQESQIDIETCLEIKMESGDENEEKANKQVNLEKDKPMDLEDKSMEDKIALETEKASDKDTKETLEEALDELPLTPDNDFEFDSNSSKRDADFSDGSGGESDNEDFTTTDPSWQTENEASTHKGNRGERKRNSSKDDSSTDLAIAVPCLKCNKIFKNSKVLSRHLRNTHVPEEQKCTCPLCGVKFTRTCNMFKHMRTQHDPDTVKTLLPASEKMHQCDKCPQKYTKKKHLNNHIKAKHTNESETGEKTSEDSKAKAEDRSLCSICGCSFSKKAYLIVHMRRHTGERPFKCDLCDRAFPHNSELKCHRRIHTGEKPYKCKLCEKAFRVYKKLATHMRSHTDERPYKCNQCERSFKYSKDLNIHHRIHTGERPYCCTVCGSTFTQSNSLKAHRMKLGHMEDNAQAAAAPPQPPPPPPTATHLLT</sequence>
<evidence type="ECO:0000313" key="18">
    <source>
        <dbReference type="Proteomes" id="UP000095300"/>
    </source>
</evidence>
<evidence type="ECO:0000256" key="9">
    <source>
        <dbReference type="ARBA" id="ARBA00023163"/>
    </source>
</evidence>
<keyword evidence="9" id="KW-0804">Transcription</keyword>
<evidence type="ECO:0000256" key="4">
    <source>
        <dbReference type="ARBA" id="ARBA00022737"/>
    </source>
</evidence>
<dbReference type="FunFam" id="3.30.160.60:FF:001016">
    <property type="entry name" value="zinc finger protein 850-like"/>
    <property type="match status" value="1"/>
</dbReference>
<dbReference type="PROSITE" id="PS00028">
    <property type="entry name" value="ZINC_FINGER_C2H2_1"/>
    <property type="match status" value="8"/>
</dbReference>
<evidence type="ECO:0000256" key="1">
    <source>
        <dbReference type="ARBA" id="ARBA00004123"/>
    </source>
</evidence>
<evidence type="ECO:0000256" key="12">
    <source>
        <dbReference type="PROSITE-ProRule" id="PRU00042"/>
    </source>
</evidence>
<keyword evidence="10" id="KW-0539">Nucleus</keyword>
<keyword evidence="3 13" id="KW-0479">Metal-binding</keyword>
<feature type="binding site" evidence="13">
    <location>
        <position position="63"/>
    </location>
    <ligand>
        <name>Zn(2+)</name>
        <dbReference type="ChEBI" id="CHEBI:29105"/>
    </ligand>
</feature>
<feature type="domain" description="C2H2-type" evidence="15">
    <location>
        <begin position="449"/>
        <end position="476"/>
    </location>
</feature>
<dbReference type="GO" id="GO:0005634">
    <property type="term" value="C:nucleus"/>
    <property type="evidence" value="ECO:0007669"/>
    <property type="project" value="UniProtKB-SubCell"/>
</dbReference>
<dbReference type="InterPro" id="IPR012934">
    <property type="entry name" value="Znf_AD"/>
</dbReference>
<keyword evidence="18" id="KW-1185">Reference proteome</keyword>
<dbReference type="OrthoDB" id="8895262at2759"/>
<evidence type="ECO:0000256" key="7">
    <source>
        <dbReference type="ARBA" id="ARBA00023015"/>
    </source>
</evidence>
<dbReference type="SMART" id="SM00355">
    <property type="entry name" value="ZnF_C2H2"/>
    <property type="match status" value="8"/>
</dbReference>
<feature type="domain" description="C2H2-type" evidence="15">
    <location>
        <begin position="251"/>
        <end position="279"/>
    </location>
</feature>
<dbReference type="EnsemblMetazoa" id="SCAU003414-RA">
    <property type="protein sequence ID" value="SCAU003414-PA"/>
    <property type="gene ID" value="SCAU003414"/>
</dbReference>
<feature type="binding site" evidence="13">
    <location>
        <position position="11"/>
    </location>
    <ligand>
        <name>Zn(2+)</name>
        <dbReference type="ChEBI" id="CHEBI:29105"/>
    </ligand>
</feature>
<dbReference type="Pfam" id="PF00096">
    <property type="entry name" value="zf-C2H2"/>
    <property type="match status" value="6"/>
</dbReference>
<evidence type="ECO:0000259" key="15">
    <source>
        <dbReference type="PROSITE" id="PS50157"/>
    </source>
</evidence>
<dbReference type="PANTHER" id="PTHR24388">
    <property type="entry name" value="ZINC FINGER PROTEIN"/>
    <property type="match status" value="1"/>
</dbReference>
<evidence type="ECO:0000313" key="17">
    <source>
        <dbReference type="EnsemblMetazoa" id="SCAU003414-PA"/>
    </source>
</evidence>
<dbReference type="FunFam" id="3.30.160.60:FF:000145">
    <property type="entry name" value="Zinc finger protein 574"/>
    <property type="match status" value="1"/>
</dbReference>
<keyword evidence="8" id="KW-0238">DNA-binding</keyword>
<dbReference type="InterPro" id="IPR036236">
    <property type="entry name" value="Znf_C2H2_sf"/>
</dbReference>
<feature type="compositionally biased region" description="Basic and acidic residues" evidence="14">
    <location>
        <begin position="224"/>
        <end position="243"/>
    </location>
</feature>
<comment type="subcellular location">
    <subcellularLocation>
        <location evidence="1">Nucleus</location>
    </subcellularLocation>
</comment>
<feature type="domain" description="C2H2-type" evidence="15">
    <location>
        <begin position="477"/>
        <end position="506"/>
    </location>
</feature>
<dbReference type="Gene3D" id="3.40.1800.20">
    <property type="match status" value="1"/>
</dbReference>
<dbReference type="InterPro" id="IPR013087">
    <property type="entry name" value="Znf_C2H2_type"/>
</dbReference>
<dbReference type="FunFam" id="3.30.160.60:FF:000512">
    <property type="entry name" value="zinc finger protein 197 isoform X1"/>
    <property type="match status" value="1"/>
</dbReference>
<feature type="compositionally biased region" description="Pro residues" evidence="14">
    <location>
        <begin position="512"/>
        <end position="521"/>
    </location>
</feature>
<feature type="binding site" evidence="13">
    <location>
        <position position="66"/>
    </location>
    <ligand>
        <name>Zn(2+)</name>
        <dbReference type="ChEBI" id="CHEBI:29105"/>
    </ligand>
</feature>
<evidence type="ECO:0000256" key="13">
    <source>
        <dbReference type="PROSITE-ProRule" id="PRU01263"/>
    </source>
</evidence>
<dbReference type="GO" id="GO:0030674">
    <property type="term" value="F:protein-macromolecule adaptor activity"/>
    <property type="evidence" value="ECO:0007669"/>
    <property type="project" value="UniProtKB-ARBA"/>
</dbReference>
<dbReference type="PANTHER" id="PTHR24388:SF54">
    <property type="entry name" value="PROTEIN ESCARGOT"/>
    <property type="match status" value="1"/>
</dbReference>
<evidence type="ECO:0000259" key="16">
    <source>
        <dbReference type="PROSITE" id="PS51915"/>
    </source>
</evidence>
<dbReference type="InterPro" id="IPR050527">
    <property type="entry name" value="Snail/Krueppel_Znf"/>
</dbReference>
<evidence type="ECO:0000256" key="10">
    <source>
        <dbReference type="ARBA" id="ARBA00023242"/>
    </source>
</evidence>
<dbReference type="PROSITE" id="PS50157">
    <property type="entry name" value="ZINC_FINGER_C2H2_2"/>
    <property type="match status" value="8"/>
</dbReference>